<name>A0A0P1ABY1_PLAHL</name>
<protein>
    <submittedName>
        <fullName evidence="1">Uncharacterized protein</fullName>
    </submittedName>
</protein>
<organism evidence="1 2">
    <name type="scientific">Plasmopara halstedii</name>
    <name type="common">Downy mildew of sunflower</name>
    <dbReference type="NCBI Taxonomy" id="4781"/>
    <lineage>
        <taxon>Eukaryota</taxon>
        <taxon>Sar</taxon>
        <taxon>Stramenopiles</taxon>
        <taxon>Oomycota</taxon>
        <taxon>Peronosporomycetes</taxon>
        <taxon>Peronosporales</taxon>
        <taxon>Peronosporaceae</taxon>
        <taxon>Plasmopara</taxon>
    </lineage>
</organism>
<reference evidence="2" key="1">
    <citation type="submission" date="2014-09" db="EMBL/GenBank/DDBJ databases">
        <authorList>
            <person name="Sharma Rahul"/>
            <person name="Thines Marco"/>
        </authorList>
    </citation>
    <scope>NUCLEOTIDE SEQUENCE [LARGE SCALE GENOMIC DNA]</scope>
</reference>
<evidence type="ECO:0000313" key="1">
    <source>
        <dbReference type="EMBL" id="CEG38438.1"/>
    </source>
</evidence>
<proteinExistence type="predicted"/>
<dbReference type="EMBL" id="CCYD01000322">
    <property type="protein sequence ID" value="CEG38438.1"/>
    <property type="molecule type" value="Genomic_DNA"/>
</dbReference>
<accession>A0A0P1ABY1</accession>
<dbReference type="AlphaFoldDB" id="A0A0P1ABY1"/>
<evidence type="ECO:0000313" key="2">
    <source>
        <dbReference type="Proteomes" id="UP000054928"/>
    </source>
</evidence>
<dbReference type="RefSeq" id="XP_036263073.1">
    <property type="nucleotide sequence ID" value="XM_036407365.1"/>
</dbReference>
<sequence length="66" mass="7695">MLNEGPSCYINQQLGSTTHHAIQRCNIDIILYTAKQTALPKQTLRQLKGLQKQLRDMELQEQRRET</sequence>
<keyword evidence="2" id="KW-1185">Reference proteome</keyword>
<dbReference type="Proteomes" id="UP000054928">
    <property type="component" value="Unassembled WGS sequence"/>
</dbReference>
<dbReference type="GeneID" id="59053016"/>